<keyword evidence="7" id="KW-0521">NADP</keyword>
<dbReference type="GO" id="GO:0005789">
    <property type="term" value="C:endoplasmic reticulum membrane"/>
    <property type="evidence" value="ECO:0007669"/>
    <property type="project" value="TreeGrafter"/>
</dbReference>
<evidence type="ECO:0000256" key="5">
    <source>
        <dbReference type="ARBA" id="ARBA00022692"/>
    </source>
</evidence>
<evidence type="ECO:0000256" key="9">
    <source>
        <dbReference type="ARBA" id="ARBA00022989"/>
    </source>
</evidence>
<keyword evidence="3" id="KW-0444">Lipid biosynthesis</keyword>
<comment type="subcellular location">
    <subcellularLocation>
        <location evidence="1">Membrane</location>
        <topology evidence="1">Multi-pass membrane protein</topology>
    </subcellularLocation>
</comment>
<keyword evidence="5 20" id="KW-0812">Transmembrane</keyword>
<comment type="caution">
    <text evidence="21">The sequence shown here is derived from an EMBL/GenBank/DDBJ whole genome shotgun (WGS) entry which is preliminary data.</text>
</comment>
<keyword evidence="12" id="KW-0443">Lipid metabolism</keyword>
<keyword evidence="14" id="KW-1207">Sterol metabolism</keyword>
<dbReference type="AlphaFoldDB" id="A0A8S2G5N0"/>
<evidence type="ECO:0000256" key="16">
    <source>
        <dbReference type="ARBA" id="ARBA00038851"/>
    </source>
</evidence>
<dbReference type="Proteomes" id="UP000677228">
    <property type="component" value="Unassembled WGS sequence"/>
</dbReference>
<evidence type="ECO:0000256" key="17">
    <source>
        <dbReference type="ARBA" id="ARBA00042688"/>
    </source>
</evidence>
<evidence type="ECO:0000256" key="14">
    <source>
        <dbReference type="ARBA" id="ARBA00023166"/>
    </source>
</evidence>
<evidence type="ECO:0000313" key="21">
    <source>
        <dbReference type="EMBL" id="CAF1629572.1"/>
    </source>
</evidence>
<accession>A0A8S2G5N0</accession>
<evidence type="ECO:0000256" key="19">
    <source>
        <dbReference type="ARBA" id="ARBA00047826"/>
    </source>
</evidence>
<comment type="similarity">
    <text evidence="2">Belongs to the ERG4/ERG24 family.</text>
</comment>
<feature type="transmembrane region" description="Helical" evidence="20">
    <location>
        <begin position="92"/>
        <end position="113"/>
    </location>
</feature>
<comment type="catalytic activity">
    <reaction evidence="19">
        <text>7-dehydrodesmosterol + NADPH + H(+) = desmosterol + NADP(+)</text>
        <dbReference type="Rhea" id="RHEA:46740"/>
        <dbReference type="ChEBI" id="CHEBI:15378"/>
        <dbReference type="ChEBI" id="CHEBI:17737"/>
        <dbReference type="ChEBI" id="CHEBI:27910"/>
        <dbReference type="ChEBI" id="CHEBI:57783"/>
        <dbReference type="ChEBI" id="CHEBI:58349"/>
    </reaction>
    <physiologicalReaction direction="left-to-right" evidence="19">
        <dbReference type="Rhea" id="RHEA:46741"/>
    </physiologicalReaction>
</comment>
<dbReference type="PANTHER" id="PTHR21257">
    <property type="entry name" value="DELTA(14)-STEROL REDUCTASE"/>
    <property type="match status" value="1"/>
</dbReference>
<evidence type="ECO:0000256" key="12">
    <source>
        <dbReference type="ARBA" id="ARBA00023098"/>
    </source>
</evidence>
<keyword evidence="11" id="KW-0756">Sterol biosynthesis</keyword>
<feature type="transmembrane region" description="Helical" evidence="20">
    <location>
        <begin position="167"/>
        <end position="185"/>
    </location>
</feature>
<evidence type="ECO:0000313" key="22">
    <source>
        <dbReference type="Proteomes" id="UP000677228"/>
    </source>
</evidence>
<feature type="transmembrane region" description="Helical" evidence="20">
    <location>
        <begin position="54"/>
        <end position="72"/>
    </location>
</feature>
<evidence type="ECO:0000256" key="3">
    <source>
        <dbReference type="ARBA" id="ARBA00022516"/>
    </source>
</evidence>
<evidence type="ECO:0000256" key="7">
    <source>
        <dbReference type="ARBA" id="ARBA00022857"/>
    </source>
</evidence>
<evidence type="ECO:0000256" key="8">
    <source>
        <dbReference type="ARBA" id="ARBA00022955"/>
    </source>
</evidence>
<keyword evidence="8" id="KW-0752">Steroid biosynthesis</keyword>
<dbReference type="GO" id="GO:0047598">
    <property type="term" value="F:7-dehydrocholesterol reductase activity"/>
    <property type="evidence" value="ECO:0007669"/>
    <property type="project" value="UniProtKB-EC"/>
</dbReference>
<evidence type="ECO:0000256" key="6">
    <source>
        <dbReference type="ARBA" id="ARBA00022778"/>
    </source>
</evidence>
<evidence type="ECO:0000256" key="10">
    <source>
        <dbReference type="ARBA" id="ARBA00023002"/>
    </source>
</evidence>
<dbReference type="InterPro" id="IPR001171">
    <property type="entry name" value="ERG24_DHCR-like"/>
</dbReference>
<reference evidence="21" key="1">
    <citation type="submission" date="2021-02" db="EMBL/GenBank/DDBJ databases">
        <authorList>
            <person name="Nowell W R."/>
        </authorList>
    </citation>
    <scope>NUCLEOTIDE SEQUENCE</scope>
</reference>
<dbReference type="EMBL" id="CAJNOK010058494">
    <property type="protein sequence ID" value="CAF1629572.1"/>
    <property type="molecule type" value="Genomic_DNA"/>
</dbReference>
<keyword evidence="4" id="KW-0153">Cholesterol metabolism</keyword>
<dbReference type="PANTHER" id="PTHR21257:SF38">
    <property type="entry name" value="7-DEHYDROCHOLESTEROL REDUCTASE"/>
    <property type="match status" value="1"/>
</dbReference>
<evidence type="ECO:0000256" key="20">
    <source>
        <dbReference type="SAM" id="Phobius"/>
    </source>
</evidence>
<sequence length="199" mass="23054">MSIKNTKLSAKNDIFLRKKAGTISDENDLSSPNVLETKEPHLLSVHHRRGQNKFIFECIIPLLLCLFCPQLFTEMTLKQVLENFFYFQWHWPSAFIFFSFISYSILMTLILPGEIYQGPITDNGHIPEYKNNGFSYYLISLGLFMLITSGLKLFGLTPTYIYDNFEQFLSTLSTFAFVFCFFLMLKGKNDITSPPQYNA</sequence>
<comment type="catalytic activity">
    <reaction evidence="18">
        <text>cholesterol + NADP(+) = 7-dehydrocholesterol + NADPH + H(+)</text>
        <dbReference type="Rhea" id="RHEA:23984"/>
        <dbReference type="ChEBI" id="CHEBI:15378"/>
        <dbReference type="ChEBI" id="CHEBI:16113"/>
        <dbReference type="ChEBI" id="CHEBI:17759"/>
        <dbReference type="ChEBI" id="CHEBI:57783"/>
        <dbReference type="ChEBI" id="CHEBI:58349"/>
        <dbReference type="EC" id="1.3.1.21"/>
    </reaction>
    <physiologicalReaction direction="right-to-left" evidence="18">
        <dbReference type="Rhea" id="RHEA:23986"/>
    </physiologicalReaction>
</comment>
<evidence type="ECO:0000256" key="18">
    <source>
        <dbReference type="ARBA" id="ARBA00047795"/>
    </source>
</evidence>
<dbReference type="EC" id="1.3.1.21" evidence="16"/>
<evidence type="ECO:0000256" key="1">
    <source>
        <dbReference type="ARBA" id="ARBA00004141"/>
    </source>
</evidence>
<gene>
    <name evidence="21" type="ORF">OVA965_LOCUS43646</name>
</gene>
<dbReference type="GO" id="GO:0016132">
    <property type="term" value="P:brassinosteroid biosynthetic process"/>
    <property type="evidence" value="ECO:0007669"/>
    <property type="project" value="TreeGrafter"/>
</dbReference>
<keyword evidence="9 20" id="KW-1133">Transmembrane helix</keyword>
<keyword evidence="15" id="KW-0753">Steroid metabolism</keyword>
<protein>
    <recommendedName>
        <fullName evidence="16">7-dehydrocholesterol reductase</fullName>
        <ecNumber evidence="16">1.3.1.21</ecNumber>
    </recommendedName>
    <alternativeName>
        <fullName evidence="17">Sterol Delta(7)-reductase</fullName>
    </alternativeName>
</protein>
<keyword evidence="6" id="KW-0152">Cholesterol biosynthesis</keyword>
<organism evidence="21 22">
    <name type="scientific">Didymodactylos carnosus</name>
    <dbReference type="NCBI Taxonomy" id="1234261"/>
    <lineage>
        <taxon>Eukaryota</taxon>
        <taxon>Metazoa</taxon>
        <taxon>Spiralia</taxon>
        <taxon>Gnathifera</taxon>
        <taxon>Rotifera</taxon>
        <taxon>Eurotatoria</taxon>
        <taxon>Bdelloidea</taxon>
        <taxon>Philodinida</taxon>
        <taxon>Philodinidae</taxon>
        <taxon>Didymodactylos</taxon>
    </lineage>
</organism>
<evidence type="ECO:0000256" key="2">
    <source>
        <dbReference type="ARBA" id="ARBA00005402"/>
    </source>
</evidence>
<evidence type="ECO:0000256" key="15">
    <source>
        <dbReference type="ARBA" id="ARBA00023221"/>
    </source>
</evidence>
<feature type="transmembrane region" description="Helical" evidence="20">
    <location>
        <begin position="134"/>
        <end position="155"/>
    </location>
</feature>
<dbReference type="Pfam" id="PF01222">
    <property type="entry name" value="ERG4_ERG24"/>
    <property type="match status" value="1"/>
</dbReference>
<keyword evidence="13 20" id="KW-0472">Membrane</keyword>
<proteinExistence type="inferred from homology"/>
<keyword evidence="10" id="KW-0560">Oxidoreductase</keyword>
<dbReference type="GO" id="GO:0006695">
    <property type="term" value="P:cholesterol biosynthetic process"/>
    <property type="evidence" value="ECO:0007669"/>
    <property type="project" value="UniProtKB-KW"/>
</dbReference>
<evidence type="ECO:0000256" key="4">
    <source>
        <dbReference type="ARBA" id="ARBA00022548"/>
    </source>
</evidence>
<evidence type="ECO:0000256" key="11">
    <source>
        <dbReference type="ARBA" id="ARBA00023011"/>
    </source>
</evidence>
<evidence type="ECO:0000256" key="13">
    <source>
        <dbReference type="ARBA" id="ARBA00023136"/>
    </source>
</evidence>
<name>A0A8S2G5N0_9BILA</name>